<gene>
    <name evidence="3" type="primary">LOC100796720</name>
    <name evidence="2" type="ORF">GLYMA_04G185500</name>
</gene>
<dbReference type="EMBL" id="CM000837">
    <property type="protein sequence ID" value="KRH63571.1"/>
    <property type="molecule type" value="Genomic_DNA"/>
</dbReference>
<feature type="transmembrane region" description="Helical" evidence="1">
    <location>
        <begin position="191"/>
        <end position="216"/>
    </location>
</feature>
<keyword evidence="1" id="KW-0472">Membrane</keyword>
<dbReference type="PANTHER" id="PTHR33918:SF2">
    <property type="entry name" value="OS01G0704200 PROTEIN"/>
    <property type="match status" value="1"/>
</dbReference>
<dbReference type="FunCoup" id="A0A0R0KGX3">
    <property type="interactions" value="1518"/>
</dbReference>
<feature type="transmembrane region" description="Helical" evidence="1">
    <location>
        <begin position="348"/>
        <end position="371"/>
    </location>
</feature>
<dbReference type="EnsemblPlants" id="KRH63571">
    <property type="protein sequence ID" value="KRH63571"/>
    <property type="gene ID" value="GLYMA_04G185500"/>
</dbReference>
<feature type="transmembrane region" description="Helical" evidence="1">
    <location>
        <begin position="246"/>
        <end position="264"/>
    </location>
</feature>
<organism evidence="2">
    <name type="scientific">Glycine max</name>
    <name type="common">Soybean</name>
    <name type="synonym">Glycine hispida</name>
    <dbReference type="NCBI Taxonomy" id="3847"/>
    <lineage>
        <taxon>Eukaryota</taxon>
        <taxon>Viridiplantae</taxon>
        <taxon>Streptophyta</taxon>
        <taxon>Embryophyta</taxon>
        <taxon>Tracheophyta</taxon>
        <taxon>Spermatophyta</taxon>
        <taxon>Magnoliopsida</taxon>
        <taxon>eudicotyledons</taxon>
        <taxon>Gunneridae</taxon>
        <taxon>Pentapetalae</taxon>
        <taxon>rosids</taxon>
        <taxon>fabids</taxon>
        <taxon>Fabales</taxon>
        <taxon>Fabaceae</taxon>
        <taxon>Papilionoideae</taxon>
        <taxon>50 kb inversion clade</taxon>
        <taxon>NPAAA clade</taxon>
        <taxon>indigoferoid/millettioid clade</taxon>
        <taxon>Phaseoleae</taxon>
        <taxon>Glycine</taxon>
        <taxon>Glycine subgen. Soja</taxon>
    </lineage>
</organism>
<dbReference type="Gramene" id="KRH63571">
    <property type="protein sequence ID" value="KRH63571"/>
    <property type="gene ID" value="GLYMA_04G185500"/>
</dbReference>
<keyword evidence="1" id="KW-1133">Transmembrane helix</keyword>
<dbReference type="PANTHER" id="PTHR33918">
    <property type="entry name" value="OS01G0704200 PROTEIN"/>
    <property type="match status" value="1"/>
</dbReference>
<dbReference type="AlphaFoldDB" id="A0A0R0KGX3"/>
<dbReference type="SMR" id="A0A0R0KGX3"/>
<proteinExistence type="predicted"/>
<accession>A0A0R0KGX3</accession>
<reference evidence="2 3" key="1">
    <citation type="journal article" date="2010" name="Nature">
        <title>Genome sequence of the palaeopolyploid soybean.</title>
        <authorList>
            <person name="Schmutz J."/>
            <person name="Cannon S.B."/>
            <person name="Schlueter J."/>
            <person name="Ma J."/>
            <person name="Mitros T."/>
            <person name="Nelson W."/>
            <person name="Hyten D.L."/>
            <person name="Song Q."/>
            <person name="Thelen J.J."/>
            <person name="Cheng J."/>
            <person name="Xu D."/>
            <person name="Hellsten U."/>
            <person name="May G.D."/>
            <person name="Yu Y."/>
            <person name="Sakurai T."/>
            <person name="Umezawa T."/>
            <person name="Bhattacharyya M.K."/>
            <person name="Sandhu D."/>
            <person name="Valliyodan B."/>
            <person name="Lindquist E."/>
            <person name="Peto M."/>
            <person name="Grant D."/>
            <person name="Shu S."/>
            <person name="Goodstein D."/>
            <person name="Barry K."/>
            <person name="Futrell-Griggs M."/>
            <person name="Abernathy B."/>
            <person name="Du J."/>
            <person name="Tian Z."/>
            <person name="Zhu L."/>
            <person name="Gill N."/>
            <person name="Joshi T."/>
            <person name="Libault M."/>
            <person name="Sethuraman A."/>
            <person name="Zhang X.-C."/>
            <person name="Shinozaki K."/>
            <person name="Nguyen H.T."/>
            <person name="Wing R.A."/>
            <person name="Cregan P."/>
            <person name="Specht J."/>
            <person name="Grimwood J."/>
            <person name="Rokhsar D."/>
            <person name="Stacey G."/>
            <person name="Shoemaker R.C."/>
            <person name="Jackson S.A."/>
        </authorList>
    </citation>
    <scope>NUCLEOTIDE SEQUENCE</scope>
    <source>
        <strain evidence="3">cv. Williams 82</strain>
        <tissue evidence="2">Callus</tissue>
    </source>
</reference>
<sequence>MANAKFGSSFSCSAASLSSSPFQRTRTAQGRDMTHELNLSQGLFVNQLTGAQLQMYTKDKSCQLKFIHGMPNLKGRLQKQHYALFVVSEDQSQYCELETTALVLENSNTVAEDISPASNSYFHLSGSDGKPGLLSFYNRPYRRDSKILLPNSERSQNSILWFLGPAVLVASFIFPSLYLRKVLSIIFEDSLLTDFLILFFTEAIFYCGVGVFLYLLDHVRRPLLVDIAANNSDTLPPQLGQRVSSVATLVLSLVIPMVTMGLVWPWTGPAASATLAPYLVGIVVQFAFEQYARYRKSPSWSAIPLIFQVYRLHQLNRAAQLVTALSFTVRGAEMTSHNMAINSSLGTLLNVLQFLGVICIWSLSSFLMRFIPYASTTKQ</sequence>
<evidence type="ECO:0000313" key="4">
    <source>
        <dbReference type="Proteomes" id="UP000008827"/>
    </source>
</evidence>
<feature type="transmembrane region" description="Helical" evidence="1">
    <location>
        <begin position="270"/>
        <end position="288"/>
    </location>
</feature>
<keyword evidence="1" id="KW-0812">Transmembrane</keyword>
<dbReference type="Proteomes" id="UP000008827">
    <property type="component" value="Chromosome 4"/>
</dbReference>
<evidence type="ECO:0000256" key="1">
    <source>
        <dbReference type="SAM" id="Phobius"/>
    </source>
</evidence>
<protein>
    <submittedName>
        <fullName evidence="2 3">Uncharacterized protein</fullName>
    </submittedName>
</protein>
<reference evidence="3" key="2">
    <citation type="submission" date="2018-02" db="UniProtKB">
        <authorList>
            <consortium name="EnsemblPlants"/>
        </authorList>
    </citation>
    <scope>IDENTIFICATION</scope>
    <source>
        <strain evidence="3">Williams 82</strain>
    </source>
</reference>
<evidence type="ECO:0000313" key="3">
    <source>
        <dbReference type="EnsemblPlants" id="KRH63571"/>
    </source>
</evidence>
<reference evidence="2" key="3">
    <citation type="submission" date="2018-07" db="EMBL/GenBank/DDBJ databases">
        <title>WGS assembly of Glycine max.</title>
        <authorList>
            <person name="Schmutz J."/>
            <person name="Cannon S."/>
            <person name="Schlueter J."/>
            <person name="Ma J."/>
            <person name="Mitros T."/>
            <person name="Nelson W."/>
            <person name="Hyten D."/>
            <person name="Song Q."/>
            <person name="Thelen J."/>
            <person name="Cheng J."/>
            <person name="Xu D."/>
            <person name="Hellsten U."/>
            <person name="May G."/>
            <person name="Yu Y."/>
            <person name="Sakurai T."/>
            <person name="Umezawa T."/>
            <person name="Bhattacharyya M."/>
            <person name="Sandhu D."/>
            <person name="Valliyodan B."/>
            <person name="Lindquist E."/>
            <person name="Peto M."/>
            <person name="Grant D."/>
            <person name="Shu S."/>
            <person name="Goodstein D."/>
            <person name="Barry K."/>
            <person name="Futrell-Griggs M."/>
            <person name="Abernathy B."/>
            <person name="Du J."/>
            <person name="Tian Z."/>
            <person name="Zhu L."/>
            <person name="Gill N."/>
            <person name="Joshi T."/>
            <person name="Libault M."/>
            <person name="Sethuraman A."/>
            <person name="Zhang X."/>
            <person name="Shinozaki K."/>
            <person name="Nguyen H."/>
            <person name="Wing R."/>
            <person name="Cregan P."/>
            <person name="Specht J."/>
            <person name="Grimwood J."/>
            <person name="Rokhsar D."/>
            <person name="Stacey G."/>
            <person name="Shoemaker R."/>
            <person name="Jackson S."/>
        </authorList>
    </citation>
    <scope>NUCLEOTIDE SEQUENCE</scope>
    <source>
        <tissue evidence="2">Callus</tissue>
    </source>
</reference>
<feature type="transmembrane region" description="Helical" evidence="1">
    <location>
        <begin position="159"/>
        <end position="179"/>
    </location>
</feature>
<name>A0A0R0KGX3_SOYBN</name>
<dbReference type="ExpressionAtlas" id="A0A0R0KGX3">
    <property type="expression patterns" value="baseline and differential"/>
</dbReference>
<evidence type="ECO:0000313" key="2">
    <source>
        <dbReference type="EMBL" id="KRH63571.1"/>
    </source>
</evidence>
<keyword evidence="4" id="KW-1185">Reference proteome</keyword>